<dbReference type="RefSeq" id="WP_289409707.1">
    <property type="nucleotide sequence ID" value="NZ_JAUCDY010000001.1"/>
</dbReference>
<dbReference type="Pfam" id="PF11738">
    <property type="entry name" value="DUF3298"/>
    <property type="match status" value="1"/>
</dbReference>
<reference evidence="2 3" key="1">
    <citation type="submission" date="2023-06" db="EMBL/GenBank/DDBJ databases">
        <title>Thiopseudomonas sp. CY1220 draft genome sequence.</title>
        <authorList>
            <person name="Zhao G."/>
            <person name="An M."/>
        </authorList>
    </citation>
    <scope>NUCLEOTIDE SEQUENCE [LARGE SCALE GENOMIC DNA]</scope>
    <source>
        <strain evidence="2 3">CY1220</strain>
    </source>
</reference>
<proteinExistence type="predicted"/>
<dbReference type="InterPro" id="IPR037126">
    <property type="entry name" value="PdaC/RsiV-like_sf"/>
</dbReference>
<evidence type="ECO:0000259" key="1">
    <source>
        <dbReference type="Pfam" id="PF11738"/>
    </source>
</evidence>
<dbReference type="Gene3D" id="3.90.640.20">
    <property type="entry name" value="Heat-shock cognate protein, ATPase"/>
    <property type="match status" value="1"/>
</dbReference>
<gene>
    <name evidence="2" type="ORF">QEZ41_00915</name>
</gene>
<evidence type="ECO:0000313" key="2">
    <source>
        <dbReference type="EMBL" id="MDM7856845.1"/>
    </source>
</evidence>
<accession>A0ABT7SKZ7</accession>
<dbReference type="Gene3D" id="3.30.565.40">
    <property type="entry name" value="Fervidobacterium nodosum Rt17-B1 like"/>
    <property type="match status" value="1"/>
</dbReference>
<evidence type="ECO:0000313" key="3">
    <source>
        <dbReference type="Proteomes" id="UP001241056"/>
    </source>
</evidence>
<name>A0ABT7SKZ7_9GAMM</name>
<dbReference type="EMBL" id="JAUCDY010000001">
    <property type="protein sequence ID" value="MDM7856845.1"/>
    <property type="molecule type" value="Genomic_DNA"/>
</dbReference>
<dbReference type="Proteomes" id="UP001241056">
    <property type="component" value="Unassembled WGS sequence"/>
</dbReference>
<organism evidence="2 3">
    <name type="scientific">Thiopseudomonas acetoxidans</name>
    <dbReference type="NCBI Taxonomy" id="3041622"/>
    <lineage>
        <taxon>Bacteria</taxon>
        <taxon>Pseudomonadati</taxon>
        <taxon>Pseudomonadota</taxon>
        <taxon>Gammaproteobacteria</taxon>
        <taxon>Pseudomonadales</taxon>
        <taxon>Pseudomonadaceae</taxon>
        <taxon>Thiopseudomonas</taxon>
    </lineage>
</organism>
<comment type="caution">
    <text evidence="2">The sequence shown here is derived from an EMBL/GenBank/DDBJ whole genome shotgun (WGS) entry which is preliminary data.</text>
</comment>
<keyword evidence="3" id="KW-1185">Reference proteome</keyword>
<dbReference type="InterPro" id="IPR021729">
    <property type="entry name" value="DUF3298"/>
</dbReference>
<sequence>MNFFLSLDKHLHRRLSLLVILLLTLLVGCGTTSGTLPAAPSAQPAADIGLKALPHEWSRTKPGCEDANSCPAISVNSLKFPEDAQLSKQLEQRLIMLNLFESEQDTAFNNLLEYEQFFWENADILDWVSFTANIVFKNERFTVLELMNGIYFTGAAHGMSSSEYLNWDNDTQTPITLEDMLVPDAQEQFYALLATAHQQWLATLATTTDLDLDAWLDIWPFHTNDNIALTATGVTVKYNPYAIAPYSFGLPELQIPYAQLQGVLKPDYLLNP</sequence>
<feature type="domain" description="DUF3298" evidence="1">
    <location>
        <begin position="178"/>
        <end position="257"/>
    </location>
</feature>
<protein>
    <submittedName>
        <fullName evidence="2">RsiV family protein</fullName>
    </submittedName>
</protein>